<reference evidence="2 3" key="1">
    <citation type="submission" date="2019-03" db="EMBL/GenBank/DDBJ databases">
        <title>Genomic Encyclopedia of Type Strains, Phase III (KMG-III): the genomes of soil and plant-associated and newly described type strains.</title>
        <authorList>
            <person name="Whitman W."/>
        </authorList>
    </citation>
    <scope>NUCLEOTIDE SEQUENCE [LARGE SCALE GENOMIC DNA]</scope>
    <source>
        <strain evidence="2 3">CECT 8283</strain>
    </source>
</reference>
<dbReference type="AlphaFoldDB" id="A0A4R6TE62"/>
<dbReference type="OrthoDB" id="9962580at2"/>
<dbReference type="Proteomes" id="UP000295390">
    <property type="component" value="Unassembled WGS sequence"/>
</dbReference>
<keyword evidence="1" id="KW-1133">Transmembrane helix</keyword>
<keyword evidence="3" id="KW-1185">Reference proteome</keyword>
<keyword evidence="1" id="KW-0812">Transmembrane</keyword>
<dbReference type="RefSeq" id="WP_133537705.1">
    <property type="nucleotide sequence ID" value="NZ_SNYH01000006.1"/>
</dbReference>
<name>A0A4R6TE62_9FLAO</name>
<evidence type="ECO:0000313" key="2">
    <source>
        <dbReference type="EMBL" id="TDQ22743.1"/>
    </source>
</evidence>
<proteinExistence type="predicted"/>
<comment type="caution">
    <text evidence="2">The sequence shown here is derived from an EMBL/GenBank/DDBJ whole genome shotgun (WGS) entry which is preliminary data.</text>
</comment>
<organism evidence="2 3">
    <name type="scientific">Tenacibaculum caenipelagi</name>
    <dbReference type="NCBI Taxonomy" id="1325435"/>
    <lineage>
        <taxon>Bacteria</taxon>
        <taxon>Pseudomonadati</taxon>
        <taxon>Bacteroidota</taxon>
        <taxon>Flavobacteriia</taxon>
        <taxon>Flavobacteriales</taxon>
        <taxon>Flavobacteriaceae</taxon>
        <taxon>Tenacibaculum</taxon>
    </lineage>
</organism>
<gene>
    <name evidence="2" type="ORF">DFQ07_2761</name>
</gene>
<evidence type="ECO:0000256" key="1">
    <source>
        <dbReference type="SAM" id="Phobius"/>
    </source>
</evidence>
<feature type="transmembrane region" description="Helical" evidence="1">
    <location>
        <begin position="14"/>
        <end position="34"/>
    </location>
</feature>
<dbReference type="EMBL" id="SNYH01000006">
    <property type="protein sequence ID" value="TDQ22743.1"/>
    <property type="molecule type" value="Genomic_DNA"/>
</dbReference>
<evidence type="ECO:0000313" key="3">
    <source>
        <dbReference type="Proteomes" id="UP000295390"/>
    </source>
</evidence>
<sequence>MKDLLNIILGNNPISNTIGFVFFTLFGMVLIKMLRYNIRKKKLRNQEPPVILKFDLKHWLNDNLLDFVCAFVTSFLVYRFLHDTLVAACKYFATIPQFNDDMFYGLLLGLCFQYISHKIMNKLTIV</sequence>
<protein>
    <submittedName>
        <fullName evidence="2">Uncharacterized protein</fullName>
    </submittedName>
</protein>
<accession>A0A4R6TE62</accession>
<keyword evidence="1" id="KW-0472">Membrane</keyword>